<name>A0ACC1BIG7_9ROSI</name>
<accession>A0ACC1BIG7</accession>
<comment type="caution">
    <text evidence="1">The sequence shown here is derived from an EMBL/GenBank/DDBJ whole genome shotgun (WGS) entry which is preliminary data.</text>
</comment>
<proteinExistence type="predicted"/>
<evidence type="ECO:0000313" key="2">
    <source>
        <dbReference type="Proteomes" id="UP001164250"/>
    </source>
</evidence>
<evidence type="ECO:0000313" key="1">
    <source>
        <dbReference type="EMBL" id="KAJ0098690.1"/>
    </source>
</evidence>
<dbReference type="EMBL" id="CM047900">
    <property type="protein sequence ID" value="KAJ0098690.1"/>
    <property type="molecule type" value="Genomic_DNA"/>
</dbReference>
<dbReference type="Proteomes" id="UP001164250">
    <property type="component" value="Chromosome 4"/>
</dbReference>
<sequence length="215" mass="24922">MLENQLPFFILEDFIHDTHINVSSNKYEKLSLLEITRGLTKLRWGYLGIEESLDESKYSKVDHLVDFLRCSIVPSKSIEKDREEILTTSPSVTKLHQAGVKFKLGSSKNLFDIRFKNGILEIPRITICSPMKYVVKNMLAFEKSQSEVHLLNHYFILIRCLAKTPKNVELLVQHEIIHNRLGDGEQMSSIFIALLNGLLSISILHIFTFLYWWKS</sequence>
<keyword evidence="2" id="KW-1185">Reference proteome</keyword>
<organism evidence="1 2">
    <name type="scientific">Pistacia atlantica</name>
    <dbReference type="NCBI Taxonomy" id="434234"/>
    <lineage>
        <taxon>Eukaryota</taxon>
        <taxon>Viridiplantae</taxon>
        <taxon>Streptophyta</taxon>
        <taxon>Embryophyta</taxon>
        <taxon>Tracheophyta</taxon>
        <taxon>Spermatophyta</taxon>
        <taxon>Magnoliopsida</taxon>
        <taxon>eudicotyledons</taxon>
        <taxon>Gunneridae</taxon>
        <taxon>Pentapetalae</taxon>
        <taxon>rosids</taxon>
        <taxon>malvids</taxon>
        <taxon>Sapindales</taxon>
        <taxon>Anacardiaceae</taxon>
        <taxon>Pistacia</taxon>
    </lineage>
</organism>
<protein>
    <submittedName>
        <fullName evidence="1">Uncharacterized protein</fullName>
    </submittedName>
</protein>
<gene>
    <name evidence="1" type="ORF">Patl1_19864</name>
</gene>
<reference evidence="2" key="1">
    <citation type="journal article" date="2023" name="G3 (Bethesda)">
        <title>Genome assembly and association tests identify interacting loci associated with vigor, precocity, and sex in interspecific pistachio rootstocks.</title>
        <authorList>
            <person name="Palmer W."/>
            <person name="Jacygrad E."/>
            <person name="Sagayaradj S."/>
            <person name="Cavanaugh K."/>
            <person name="Han R."/>
            <person name="Bertier L."/>
            <person name="Beede B."/>
            <person name="Kafkas S."/>
            <person name="Golino D."/>
            <person name="Preece J."/>
            <person name="Michelmore R."/>
        </authorList>
    </citation>
    <scope>NUCLEOTIDE SEQUENCE [LARGE SCALE GENOMIC DNA]</scope>
</reference>